<dbReference type="AlphaFoldDB" id="A0A7J4KTR7"/>
<comment type="similarity">
    <text evidence="1">Belongs to the GSP E family.</text>
</comment>
<dbReference type="CDD" id="cd00081">
    <property type="entry name" value="Hint"/>
    <property type="match status" value="2"/>
</dbReference>
<organism evidence="5 6">
    <name type="scientific">Candidatus Iainarchaeum sp</name>
    <dbReference type="NCBI Taxonomy" id="3101447"/>
    <lineage>
        <taxon>Archaea</taxon>
        <taxon>Candidatus Iainarchaeota</taxon>
        <taxon>Candidatus Iainarchaeia</taxon>
        <taxon>Candidatus Iainarchaeales</taxon>
        <taxon>Candidatus Iainarchaeaceae</taxon>
        <taxon>Candidatus Iainarchaeum</taxon>
    </lineage>
</organism>
<dbReference type="PANTHER" id="PTHR30486">
    <property type="entry name" value="TWITCHING MOTILITY PROTEIN PILT"/>
    <property type="match status" value="1"/>
</dbReference>
<dbReference type="InterPro" id="IPR027417">
    <property type="entry name" value="P-loop_NTPase"/>
</dbReference>
<evidence type="ECO:0000313" key="6">
    <source>
        <dbReference type="Proteomes" id="UP000527315"/>
    </source>
</evidence>
<dbReference type="PANTHER" id="PTHR30486:SF15">
    <property type="entry name" value="TYPE II_IV SECRETION SYSTEM ATPASE"/>
    <property type="match status" value="1"/>
</dbReference>
<dbReference type="GO" id="GO:0004519">
    <property type="term" value="F:endonuclease activity"/>
    <property type="evidence" value="ECO:0007669"/>
    <property type="project" value="InterPro"/>
</dbReference>
<evidence type="ECO:0000256" key="3">
    <source>
        <dbReference type="ARBA" id="ARBA00023000"/>
    </source>
</evidence>
<evidence type="ECO:0000313" key="5">
    <source>
        <dbReference type="EMBL" id="HIH33411.1"/>
    </source>
</evidence>
<dbReference type="PRINTS" id="PR00379">
    <property type="entry name" value="INTEIN"/>
</dbReference>
<protein>
    <submittedName>
        <fullName evidence="5">Flp pilus assembly complex ATPase component TadA</fullName>
    </submittedName>
</protein>
<dbReference type="InterPro" id="IPR004042">
    <property type="entry name" value="Intein_endonuc_central"/>
</dbReference>
<keyword evidence="3" id="KW-0651">Protein splicing</keyword>
<reference evidence="6" key="1">
    <citation type="journal article" date="2020" name="bioRxiv">
        <title>A rank-normalized archaeal taxonomy based on genome phylogeny resolves widespread incomplete and uneven classifications.</title>
        <authorList>
            <person name="Rinke C."/>
            <person name="Chuvochina M."/>
            <person name="Mussig A.J."/>
            <person name="Chaumeil P.-A."/>
            <person name="Waite D.W."/>
            <person name="Whitman W.B."/>
            <person name="Parks D.H."/>
            <person name="Hugenholtz P."/>
        </authorList>
    </citation>
    <scope>NUCLEOTIDE SEQUENCE [LARGE SCALE GENOMIC DNA]</scope>
</reference>
<dbReference type="InterPro" id="IPR003586">
    <property type="entry name" value="Hint_dom_C"/>
</dbReference>
<dbReference type="InterPro" id="IPR050921">
    <property type="entry name" value="T4SS_GSP_E_ATPase"/>
</dbReference>
<dbReference type="InterPro" id="IPR001482">
    <property type="entry name" value="T2SS/T4SS_dom"/>
</dbReference>
<dbReference type="Gene3D" id="3.40.50.300">
    <property type="entry name" value="P-loop containing nucleotide triphosphate hydrolases"/>
    <property type="match status" value="2"/>
</dbReference>
<proteinExistence type="inferred from homology"/>
<dbReference type="InterPro" id="IPR006141">
    <property type="entry name" value="Intein_N"/>
</dbReference>
<dbReference type="NCBIfam" id="TIGR01443">
    <property type="entry name" value="intein_Cterm"/>
    <property type="match status" value="1"/>
</dbReference>
<dbReference type="InterPro" id="IPR004860">
    <property type="entry name" value="LAGLIDADG_dom"/>
</dbReference>
<keyword evidence="2" id="KW-0068">Autocatalytic cleavage</keyword>
<dbReference type="Gene3D" id="3.30.450.380">
    <property type="match status" value="1"/>
</dbReference>
<dbReference type="Pfam" id="PF14528">
    <property type="entry name" value="LAGLIDADG_3"/>
    <property type="match status" value="1"/>
</dbReference>
<dbReference type="Gene3D" id="2.170.16.10">
    <property type="entry name" value="Hedgehog/Intein (Hint) domain"/>
    <property type="match status" value="1"/>
</dbReference>
<dbReference type="PROSITE" id="PS50817">
    <property type="entry name" value="INTEIN_N_TER"/>
    <property type="match status" value="1"/>
</dbReference>
<dbReference type="SUPFAM" id="SSF52540">
    <property type="entry name" value="P-loop containing nucleoside triphosphate hydrolases"/>
    <property type="match status" value="2"/>
</dbReference>
<dbReference type="InterPro" id="IPR003587">
    <property type="entry name" value="Hint_dom_N"/>
</dbReference>
<accession>A0A7J4KTR7</accession>
<evidence type="ECO:0000256" key="2">
    <source>
        <dbReference type="ARBA" id="ARBA00022813"/>
    </source>
</evidence>
<dbReference type="GO" id="GO:0016887">
    <property type="term" value="F:ATP hydrolysis activity"/>
    <property type="evidence" value="ECO:0007669"/>
    <property type="project" value="InterPro"/>
</dbReference>
<comment type="caution">
    <text evidence="5">The sequence shown here is derived from an EMBL/GenBank/DDBJ whole genome shotgun (WGS) entry which is preliminary data.</text>
</comment>
<dbReference type="EMBL" id="DUFJ01000093">
    <property type="protein sequence ID" value="HIH33411.1"/>
    <property type="molecule type" value="Genomic_DNA"/>
</dbReference>
<evidence type="ECO:0000256" key="1">
    <source>
        <dbReference type="ARBA" id="ARBA00006611"/>
    </source>
</evidence>
<name>A0A7J4KTR7_9ARCH</name>
<dbReference type="Pfam" id="PF00437">
    <property type="entry name" value="T2SSE"/>
    <property type="match status" value="2"/>
</dbReference>
<dbReference type="NCBIfam" id="TIGR01445">
    <property type="entry name" value="intein_Nterm"/>
    <property type="match status" value="1"/>
</dbReference>
<dbReference type="SMART" id="SM00305">
    <property type="entry name" value="HintC"/>
    <property type="match status" value="1"/>
</dbReference>
<feature type="domain" description="DOD-type homing endonuclease" evidence="4">
    <location>
        <begin position="492"/>
        <end position="619"/>
    </location>
</feature>
<dbReference type="InterPro" id="IPR006142">
    <property type="entry name" value="INTEIN"/>
</dbReference>
<dbReference type="Pfam" id="PF14890">
    <property type="entry name" value="Intein_splicing"/>
    <property type="match status" value="1"/>
</dbReference>
<dbReference type="Proteomes" id="UP000527315">
    <property type="component" value="Unassembled WGS sequence"/>
</dbReference>
<dbReference type="PROSITE" id="PS50819">
    <property type="entry name" value="INTEIN_ENDONUCLEASE"/>
    <property type="match status" value="1"/>
</dbReference>
<feature type="non-terminal residue" evidence="5">
    <location>
        <position position="966"/>
    </location>
</feature>
<dbReference type="InterPro" id="IPR036844">
    <property type="entry name" value="Hint_dom_sf"/>
</dbReference>
<dbReference type="InterPro" id="IPR027434">
    <property type="entry name" value="Homing_endonucl"/>
</dbReference>
<dbReference type="SUPFAM" id="SSF55608">
    <property type="entry name" value="Homing endonucleases"/>
    <property type="match status" value="2"/>
</dbReference>
<dbReference type="GO" id="GO:0016539">
    <property type="term" value="P:intein-mediated protein splicing"/>
    <property type="evidence" value="ECO:0007669"/>
    <property type="project" value="InterPro"/>
</dbReference>
<dbReference type="PROSITE" id="PS50818">
    <property type="entry name" value="INTEIN_C_TER"/>
    <property type="match status" value="1"/>
</dbReference>
<dbReference type="InterPro" id="IPR030934">
    <property type="entry name" value="Intein_C"/>
</dbReference>
<dbReference type="Gene3D" id="3.10.28.10">
    <property type="entry name" value="Homing endonucleases"/>
    <property type="match status" value="1"/>
</dbReference>
<dbReference type="SMART" id="SM00306">
    <property type="entry name" value="HintN"/>
    <property type="match status" value="1"/>
</dbReference>
<dbReference type="SUPFAM" id="SSF51294">
    <property type="entry name" value="Hedgehog/intein (Hint) domain"/>
    <property type="match status" value="1"/>
</dbReference>
<gene>
    <name evidence="5" type="primary">tadA</name>
    <name evidence="5" type="ORF">HA227_04125</name>
</gene>
<evidence type="ECO:0000259" key="4">
    <source>
        <dbReference type="PROSITE" id="PS50819"/>
    </source>
</evidence>
<sequence>MPAKILDSYFLTADNVKVEVEIAEIEAEFVRQYLLNLPEYGPGTQALLQNLKASIITDSAIKAERMLDPKFIKELKEKFTEKASKLLEKELPKASAEIRSTLIGLLLHEMLGLGKIEFLLNDGNLEEMVINSALEPVWVYHKKFGWLKTNIFITPDSEIQNFANIIARRVGKQITTLNPLLDAHLITGDRANATLFPISTRGNTITIRRFRRDPWTVTDFIDNKTASAEIMALVWLAIQYELNILISGGTGSGKTSMLNVFTPFIQANNRIISIEDSVSGTSEIVFEHDGKTTKTTVGGLIDNLIEDDSISDVSLENFEGIKILSSSKAGLIEWKEPSHFIRHKVKKDLLAITLKSGRQIEVTPNHSLFTLGNDAKISALNGSEIKDGSWLAVPRALGWKGGKVVFDLRKSMSAFEDCFVKSIEIAPLLKESRRELNYLFGKNNVCHAIKTGNASVEMILQLQKAPSAGFICSRLGTKIPFEIEVDEDLACFAGLWLADGCYDRNSVLMSVVEPEARKTIERIAERFGLKPKLHSDGITLMLNSKPLKQFFENVLELKGNAFTKRIPKWAFNLEKPLAAALLRGYFSGDGWVRKNDIAIRSSSSQLLKDTQTMLLRFGIPLRMKWRLLKDKTFEARISGAKFLKEYAKEVGFVIDKKTKASEKWLSSRNHDISDVIPLPKQFYKEIKKVLKSEVGKTISYKGWKSYGQCYAFSNMGRNTLQKIIQKHPELPAELHELAFNDIFWDCVEKIERKKFEGFVYDLSVPENENFICNNVLCHNTREISLPDFLHWVPLTTREPNAEGKGEISMLDLLVNSLRMRPDRIIVGEVRRQREAEVMFEAMHTGHSVYTTVHANTADETIRRLISPPVNIPVAMLDAVHLNLVMFRNRRIGARRVLQLAEYISEKRSEMEERVRANVLYRWKPATDEIAKHSESIRFYDELALHTGFTPDEMQKDLEKKRSVLEW</sequence>